<reference evidence="1 2" key="1">
    <citation type="journal article" date="2018" name="IMA Fungus">
        <title>IMA Genome-F 9: Draft genome sequence of Annulohypoxylon stygium, Aspergillus mulundensis, Berkeleyomyces basicola (syn. Thielaviopsis basicola), Ceratocystis smalleyi, two Cercospora beticola strains, Coleophoma cylindrospora, Fusarium fracticaudum, Phialophora cf. hyalina, and Morchella septimelata.</title>
        <authorList>
            <person name="Wingfield B.D."/>
            <person name="Bills G.F."/>
            <person name="Dong Y."/>
            <person name="Huang W."/>
            <person name="Nel W.J."/>
            <person name="Swalarsk-Parry B.S."/>
            <person name="Vaghefi N."/>
            <person name="Wilken P.M."/>
            <person name="An Z."/>
            <person name="de Beer Z.W."/>
            <person name="De Vos L."/>
            <person name="Chen L."/>
            <person name="Duong T.A."/>
            <person name="Gao Y."/>
            <person name="Hammerbacher A."/>
            <person name="Kikkert J.R."/>
            <person name="Li Y."/>
            <person name="Li H."/>
            <person name="Li K."/>
            <person name="Li Q."/>
            <person name="Liu X."/>
            <person name="Ma X."/>
            <person name="Naidoo K."/>
            <person name="Pethybridge S.J."/>
            <person name="Sun J."/>
            <person name="Steenkamp E.T."/>
            <person name="van der Nest M.A."/>
            <person name="van Wyk S."/>
            <person name="Wingfield M.J."/>
            <person name="Xiong C."/>
            <person name="Yue Q."/>
            <person name="Zhang X."/>
        </authorList>
    </citation>
    <scope>NUCLEOTIDE SEQUENCE [LARGE SCALE GENOMIC DNA]</scope>
    <source>
        <strain evidence="1 2">DSM 5745</strain>
    </source>
</reference>
<dbReference type="AlphaFoldDB" id="A0A3D8RY14"/>
<evidence type="ECO:0008006" key="3">
    <source>
        <dbReference type="Google" id="ProtNLM"/>
    </source>
</evidence>
<dbReference type="EMBL" id="PVWQ01000006">
    <property type="protein sequence ID" value="RDW78906.1"/>
    <property type="molecule type" value="Genomic_DNA"/>
</dbReference>
<keyword evidence="2" id="KW-1185">Reference proteome</keyword>
<dbReference type="STRING" id="1810919.A0A3D8RY14"/>
<proteinExistence type="predicted"/>
<protein>
    <recommendedName>
        <fullName evidence="3">MYND-type zinc finger protein samB</fullName>
    </recommendedName>
</protein>
<evidence type="ECO:0000313" key="1">
    <source>
        <dbReference type="EMBL" id="RDW78906.1"/>
    </source>
</evidence>
<dbReference type="GeneID" id="38116128"/>
<accession>A0A3D8RY14</accession>
<comment type="caution">
    <text evidence="1">The sequence shown here is derived from an EMBL/GenBank/DDBJ whole genome shotgun (WGS) entry which is preliminary data.</text>
</comment>
<dbReference type="RefSeq" id="XP_026603606.1">
    <property type="nucleotide sequence ID" value="XM_026747774.1"/>
</dbReference>
<gene>
    <name evidence="1" type="ORF">DSM5745_05758</name>
</gene>
<sequence>MITKSLFEKTRFPPYTNLPMKLASRVPVFKRLFSPTSTILDRYCFIAEILDVESRSSGPYHTILKARDYDDTTVTIACSFPKQEPMGLSAHQALLSAHEVLPDDQVPRRGMCVFILNAQTQKIQLEAATAEGDGAGNEVDDEVVGIVLEDVTRLKILGVNLKTLIALNNTICEFTSDRGGQRCFGCRQRRAPGSLDLCESCGFIGFCADNPDCERKGRGEQRHDGHCQVLEDRDMGRLLRGEWDDLDCFEWVVFRLPGDQDIYL</sequence>
<dbReference type="Proteomes" id="UP000256690">
    <property type="component" value="Unassembled WGS sequence"/>
</dbReference>
<organism evidence="1 2">
    <name type="scientific">Aspergillus mulundensis</name>
    <dbReference type="NCBI Taxonomy" id="1810919"/>
    <lineage>
        <taxon>Eukaryota</taxon>
        <taxon>Fungi</taxon>
        <taxon>Dikarya</taxon>
        <taxon>Ascomycota</taxon>
        <taxon>Pezizomycotina</taxon>
        <taxon>Eurotiomycetes</taxon>
        <taxon>Eurotiomycetidae</taxon>
        <taxon>Eurotiales</taxon>
        <taxon>Aspergillaceae</taxon>
        <taxon>Aspergillus</taxon>
        <taxon>Aspergillus subgen. Nidulantes</taxon>
    </lineage>
</organism>
<evidence type="ECO:0000313" key="2">
    <source>
        <dbReference type="Proteomes" id="UP000256690"/>
    </source>
</evidence>
<name>A0A3D8RY14_9EURO</name>